<organism evidence="15 16">
    <name type="scientific">Suicoccus acidiformans</name>
    <dbReference type="NCBI Taxonomy" id="2036206"/>
    <lineage>
        <taxon>Bacteria</taxon>
        <taxon>Bacillati</taxon>
        <taxon>Bacillota</taxon>
        <taxon>Bacilli</taxon>
        <taxon>Lactobacillales</taxon>
        <taxon>Aerococcaceae</taxon>
        <taxon>Suicoccus</taxon>
    </lineage>
</organism>
<keyword evidence="8" id="KW-0547">Nucleotide-binding</keyword>
<evidence type="ECO:0000313" key="15">
    <source>
        <dbReference type="EMBL" id="AXY26049.1"/>
    </source>
</evidence>
<reference evidence="15 16" key="1">
    <citation type="submission" date="2017-09" db="EMBL/GenBank/DDBJ databases">
        <title>Complete genome sequence of Oxytococcus suis strain ZY16052.</title>
        <authorList>
            <person name="Li F."/>
        </authorList>
    </citation>
    <scope>NUCLEOTIDE SEQUENCE [LARGE SCALE GENOMIC DNA]</scope>
    <source>
        <strain evidence="15 16">ZY16052</strain>
    </source>
</reference>
<dbReference type="InterPro" id="IPR001697">
    <property type="entry name" value="Pyr_Knase"/>
</dbReference>
<keyword evidence="7" id="KW-0479">Metal-binding</keyword>
<dbReference type="GO" id="GO:0005524">
    <property type="term" value="F:ATP binding"/>
    <property type="evidence" value="ECO:0007669"/>
    <property type="project" value="UniProtKB-KW"/>
</dbReference>
<keyword evidence="9" id="KW-0418">Kinase</keyword>
<dbReference type="AlphaFoldDB" id="A0A347WLU2"/>
<evidence type="ECO:0000256" key="11">
    <source>
        <dbReference type="ARBA" id="ARBA00022842"/>
    </source>
</evidence>
<feature type="domain" description="Pyruvate kinase barrel" evidence="14">
    <location>
        <begin position="131"/>
        <end position="348"/>
    </location>
</feature>
<keyword evidence="12" id="KW-0324">Glycolysis</keyword>
<keyword evidence="6" id="KW-0808">Transferase</keyword>
<evidence type="ECO:0000256" key="2">
    <source>
        <dbReference type="ARBA" id="ARBA00004997"/>
    </source>
</evidence>
<dbReference type="Proteomes" id="UP000263232">
    <property type="component" value="Chromosome"/>
</dbReference>
<dbReference type="Gene3D" id="2.40.33.10">
    <property type="entry name" value="PK beta-barrel domain-like"/>
    <property type="match status" value="1"/>
</dbReference>
<dbReference type="SUPFAM" id="SSF50800">
    <property type="entry name" value="PK beta-barrel domain-like"/>
    <property type="match status" value="1"/>
</dbReference>
<dbReference type="InterPro" id="IPR040442">
    <property type="entry name" value="Pyrv_kinase-like_dom_sf"/>
</dbReference>
<keyword evidence="11" id="KW-0460">Magnesium</keyword>
<sequence length="391" mass="44371">MKDLTKLYEDIVELYESVINESEEDYAQWELSNEREAFVASARNLFAYMAVRRRDLQSLQERLSQQGLSSLGRMESRTLYNLERVIALLAKVTGQTEELAEIELDSFAEGHKRLRENTELIFGSSERDRLSQIMVTMPQEASENEDYVRRLVKEGMDIARINCAHDSPEVWEQMIKNIRQAAEAKGQNVQVMMDLAGPKIRTEWIFTTYKKPKVKRGDLVRMTSRTDQLPPVDDEIKVTMGCSIEDVYRQIATGDQVLLDDGSVEFTVHEVGDKEAILKVEQVKGGNLRIKAEKGLNFPDTDFEIAILDEEDEKALAFALEHDAIVGISFVRTATDIKELQAAIQKYTDRPLAEIPLLVKVDPSLVAAEPCWRNCPWMLANSSSSSMGLVM</sequence>
<comment type="pathway">
    <text evidence="2">Carbohydrate degradation; glycolysis; pyruvate from D-glyceraldehyde 3-phosphate: step 5/5.</text>
</comment>
<dbReference type="InterPro" id="IPR015806">
    <property type="entry name" value="Pyrv_Knase_insert_dom_sf"/>
</dbReference>
<evidence type="ECO:0000256" key="1">
    <source>
        <dbReference type="ARBA" id="ARBA00001958"/>
    </source>
</evidence>
<dbReference type="InterPro" id="IPR011037">
    <property type="entry name" value="Pyrv_Knase-like_insert_dom_sf"/>
</dbReference>
<dbReference type="EC" id="2.7.1.40" evidence="4"/>
<evidence type="ECO:0000256" key="7">
    <source>
        <dbReference type="ARBA" id="ARBA00022723"/>
    </source>
</evidence>
<keyword evidence="10" id="KW-0067">ATP-binding</keyword>
<evidence type="ECO:0000256" key="4">
    <source>
        <dbReference type="ARBA" id="ARBA00012142"/>
    </source>
</evidence>
<keyword evidence="16" id="KW-1185">Reference proteome</keyword>
<evidence type="ECO:0000256" key="10">
    <source>
        <dbReference type="ARBA" id="ARBA00022840"/>
    </source>
</evidence>
<dbReference type="GO" id="GO:0030955">
    <property type="term" value="F:potassium ion binding"/>
    <property type="evidence" value="ECO:0007669"/>
    <property type="project" value="InterPro"/>
</dbReference>
<proteinExistence type="inferred from homology"/>
<dbReference type="PANTHER" id="PTHR11817">
    <property type="entry name" value="PYRUVATE KINASE"/>
    <property type="match status" value="1"/>
</dbReference>
<keyword evidence="13" id="KW-0670">Pyruvate</keyword>
<protein>
    <recommendedName>
        <fullName evidence="5">Pyruvate kinase</fullName>
        <ecNumber evidence="4">2.7.1.40</ecNumber>
    </recommendedName>
</protein>
<dbReference type="UniPathway" id="UPA00109">
    <property type="reaction ID" value="UER00188"/>
</dbReference>
<evidence type="ECO:0000256" key="6">
    <source>
        <dbReference type="ARBA" id="ARBA00022679"/>
    </source>
</evidence>
<dbReference type="Pfam" id="PF00224">
    <property type="entry name" value="PK"/>
    <property type="match status" value="1"/>
</dbReference>
<evidence type="ECO:0000256" key="9">
    <source>
        <dbReference type="ARBA" id="ARBA00022777"/>
    </source>
</evidence>
<dbReference type="RefSeq" id="WP_118990947.1">
    <property type="nucleotide sequence ID" value="NZ_CP023434.1"/>
</dbReference>
<dbReference type="GO" id="GO:0004743">
    <property type="term" value="F:pyruvate kinase activity"/>
    <property type="evidence" value="ECO:0007669"/>
    <property type="project" value="UniProtKB-EC"/>
</dbReference>
<accession>A0A347WLU2</accession>
<name>A0A347WLU2_9LACT</name>
<dbReference type="InterPro" id="IPR015793">
    <property type="entry name" value="Pyrv_Knase_brl"/>
</dbReference>
<dbReference type="InterPro" id="IPR015813">
    <property type="entry name" value="Pyrv/PenolPyrv_kinase-like_dom"/>
</dbReference>
<dbReference type="GO" id="GO:0016301">
    <property type="term" value="F:kinase activity"/>
    <property type="evidence" value="ECO:0007669"/>
    <property type="project" value="UniProtKB-KW"/>
</dbReference>
<dbReference type="SUPFAM" id="SSF51621">
    <property type="entry name" value="Phosphoenolpyruvate/pyruvate domain"/>
    <property type="match status" value="1"/>
</dbReference>
<evidence type="ECO:0000256" key="3">
    <source>
        <dbReference type="ARBA" id="ARBA00008663"/>
    </source>
</evidence>
<dbReference type="KEGG" id="abae:CL176_08565"/>
<dbReference type="EMBL" id="CP023434">
    <property type="protein sequence ID" value="AXY26049.1"/>
    <property type="molecule type" value="Genomic_DNA"/>
</dbReference>
<gene>
    <name evidence="15" type="ORF">CL176_08565</name>
</gene>
<evidence type="ECO:0000256" key="8">
    <source>
        <dbReference type="ARBA" id="ARBA00022741"/>
    </source>
</evidence>
<comment type="cofactor">
    <cofactor evidence="1">
        <name>K(+)</name>
        <dbReference type="ChEBI" id="CHEBI:29103"/>
    </cofactor>
</comment>
<dbReference type="Gene3D" id="3.20.20.60">
    <property type="entry name" value="Phosphoenolpyruvate-binding domains"/>
    <property type="match status" value="1"/>
</dbReference>
<dbReference type="OrthoDB" id="9812123at2"/>
<comment type="similarity">
    <text evidence="3">Belongs to the pyruvate kinase family.</text>
</comment>
<evidence type="ECO:0000256" key="12">
    <source>
        <dbReference type="ARBA" id="ARBA00023152"/>
    </source>
</evidence>
<dbReference type="GO" id="GO:0000287">
    <property type="term" value="F:magnesium ion binding"/>
    <property type="evidence" value="ECO:0007669"/>
    <property type="project" value="InterPro"/>
</dbReference>
<evidence type="ECO:0000256" key="5">
    <source>
        <dbReference type="ARBA" id="ARBA00018587"/>
    </source>
</evidence>
<evidence type="ECO:0000259" key="14">
    <source>
        <dbReference type="Pfam" id="PF00224"/>
    </source>
</evidence>
<evidence type="ECO:0000256" key="13">
    <source>
        <dbReference type="ARBA" id="ARBA00023317"/>
    </source>
</evidence>
<evidence type="ECO:0000313" key="16">
    <source>
        <dbReference type="Proteomes" id="UP000263232"/>
    </source>
</evidence>